<dbReference type="InterPro" id="IPR009937">
    <property type="entry name" value="Phage_holin_3_6"/>
</dbReference>
<keyword evidence="1" id="KW-0812">Transmembrane</keyword>
<evidence type="ECO:0000256" key="1">
    <source>
        <dbReference type="SAM" id="Phobius"/>
    </source>
</evidence>
<evidence type="ECO:0000313" key="3">
    <source>
        <dbReference type="Proteomes" id="UP001440612"/>
    </source>
</evidence>
<organism evidence="2 3">
    <name type="scientific">Yoonia phaeophyticola</name>
    <dbReference type="NCBI Taxonomy" id="3137369"/>
    <lineage>
        <taxon>Bacteria</taxon>
        <taxon>Pseudomonadati</taxon>
        <taxon>Pseudomonadota</taxon>
        <taxon>Alphaproteobacteria</taxon>
        <taxon>Rhodobacterales</taxon>
        <taxon>Paracoccaceae</taxon>
        <taxon>Yoonia</taxon>
    </lineage>
</organism>
<reference evidence="3" key="1">
    <citation type="submission" date="2024-04" db="EMBL/GenBank/DDBJ databases">
        <title>Phylogenomic analyses of a clade within the roseobacter group suggest taxonomic reassignments of species of the genera Aestuariivita, Citreicella, Loktanella, Nautella, Pelagibaca, Ruegeria, Thalassobius, Thiobacimonas and Tropicibacter, and the proposal o.</title>
        <authorList>
            <person name="Jeon C.O."/>
        </authorList>
    </citation>
    <scope>NUCLEOTIDE SEQUENCE [LARGE SCALE GENOMIC DNA]</scope>
    <source>
        <strain evidence="3">BS5-3</strain>
    </source>
</reference>
<dbReference type="RefSeq" id="WP_341369044.1">
    <property type="nucleotide sequence ID" value="NZ_CP150951.2"/>
</dbReference>
<gene>
    <name evidence="2" type="ORF">AABB29_10020</name>
</gene>
<feature type="transmembrane region" description="Helical" evidence="1">
    <location>
        <begin position="49"/>
        <end position="69"/>
    </location>
</feature>
<dbReference type="EMBL" id="CP150951">
    <property type="protein sequence ID" value="WZC50947.1"/>
    <property type="molecule type" value="Genomic_DNA"/>
</dbReference>
<feature type="transmembrane region" description="Helical" evidence="1">
    <location>
        <begin position="20"/>
        <end position="43"/>
    </location>
</feature>
<dbReference type="Proteomes" id="UP001440612">
    <property type="component" value="Chromosome"/>
</dbReference>
<protein>
    <submittedName>
        <fullName evidence="2">Phage holin family protein</fullName>
    </submittedName>
</protein>
<dbReference type="Pfam" id="PF07332">
    <property type="entry name" value="Phage_holin_3_6"/>
    <property type="match status" value="1"/>
</dbReference>
<sequence>MISDDIKNQARRLALRAARITAVAFLGLVGMGFLVATAWLAIADRLSPIAANGIVGSAFLAVAAVVFFWPKKKSQPPQVEVGAHDLVKVFLTGLNTGRSLR</sequence>
<keyword evidence="1" id="KW-1133">Transmembrane helix</keyword>
<proteinExistence type="predicted"/>
<evidence type="ECO:0000313" key="2">
    <source>
        <dbReference type="EMBL" id="WZC50947.1"/>
    </source>
</evidence>
<name>A0ABZ2VBH7_9RHOB</name>
<keyword evidence="1" id="KW-0472">Membrane</keyword>
<accession>A0ABZ2VBH7</accession>
<keyword evidence="3" id="KW-1185">Reference proteome</keyword>